<organism evidence="2">
    <name type="scientific">Candidatus Methanophaga sp. ANME-1 ERB7</name>
    <dbReference type="NCBI Taxonomy" id="2759913"/>
    <lineage>
        <taxon>Archaea</taxon>
        <taxon>Methanobacteriati</taxon>
        <taxon>Methanobacteriota</taxon>
        <taxon>Stenosarchaea group</taxon>
        <taxon>Methanomicrobia</taxon>
        <taxon>Candidatus Methanophagales</taxon>
        <taxon>Candidatus Methanophagaceae</taxon>
        <taxon>Candidatus Methanophaga</taxon>
    </lineage>
</organism>
<reference evidence="2" key="1">
    <citation type="submission" date="2020-06" db="EMBL/GenBank/DDBJ databases">
        <title>Unique genomic features of the anaerobic methanotrophic archaea.</title>
        <authorList>
            <person name="Chadwick G.L."/>
            <person name="Skennerton C.T."/>
            <person name="Laso-Perez R."/>
            <person name="Leu A.O."/>
            <person name="Speth D.R."/>
            <person name="Yu H."/>
            <person name="Morgan-Lang C."/>
            <person name="Hatzenpichler R."/>
            <person name="Goudeau D."/>
            <person name="Malmstrom R."/>
            <person name="Brazelton W.J."/>
            <person name="Woyke T."/>
            <person name="Hallam S.J."/>
            <person name="Tyson G.W."/>
            <person name="Wegener G."/>
            <person name="Boetius A."/>
            <person name="Orphan V."/>
        </authorList>
    </citation>
    <scope>NUCLEOTIDE SEQUENCE</scope>
</reference>
<evidence type="ECO:0000313" key="2">
    <source>
        <dbReference type="EMBL" id="QNO55129.1"/>
    </source>
</evidence>
<evidence type="ECO:0000313" key="1">
    <source>
        <dbReference type="EMBL" id="QNO55058.1"/>
    </source>
</evidence>
<evidence type="ECO:0008006" key="3">
    <source>
        <dbReference type="Google" id="ProtNLM"/>
    </source>
</evidence>
<dbReference type="SUPFAM" id="SSF56219">
    <property type="entry name" value="DNase I-like"/>
    <property type="match status" value="1"/>
</dbReference>
<name>A0A7G9Z4E5_9EURY</name>
<dbReference type="EMBL" id="MT631601">
    <property type="protein sequence ID" value="QNO55058.1"/>
    <property type="molecule type" value="Genomic_DNA"/>
</dbReference>
<dbReference type="PANTHER" id="PTHR11371:SF31">
    <property type="entry name" value="EXTRACELLULAR NUCLEASE"/>
    <property type="match status" value="1"/>
</dbReference>
<proteinExistence type="predicted"/>
<dbReference type="Gene3D" id="3.60.10.10">
    <property type="entry name" value="Endonuclease/exonuclease/phosphatase"/>
    <property type="match status" value="1"/>
</dbReference>
<dbReference type="EMBL" id="MT631603">
    <property type="protein sequence ID" value="QNO55129.1"/>
    <property type="molecule type" value="Genomic_DNA"/>
</dbReference>
<dbReference type="AlphaFoldDB" id="A0A7G9Z4E5"/>
<sequence>MGTRPDVVDSILARNPNEKDIIVLGDFNADGDYFDEDTNTNPFKAPKFRWVITNDMDTMVRTDWTYDRMVMMNATLNHEYVSGNAAVFYFDTEYGIIDENLVCNVSDHYPIYAKFRTDLADDD</sequence>
<dbReference type="PANTHER" id="PTHR11371">
    <property type="entry name" value="DEOXYRIBONUCLEASE"/>
    <property type="match status" value="1"/>
</dbReference>
<accession>A0A7G9Z4E5</accession>
<protein>
    <recommendedName>
        <fullName evidence="3">Endonuclease/exonuclease/phosphatase domain-containing protein</fullName>
    </recommendedName>
</protein>
<gene>
    <name evidence="1" type="ORF">FPOEFMDM_00043</name>
    <name evidence="2" type="ORF">MNNOGLJF_00043</name>
</gene>
<dbReference type="InterPro" id="IPR036691">
    <property type="entry name" value="Endo/exonu/phosph_ase_sf"/>
</dbReference>